<accession>A0A502GW08</accession>
<dbReference type="PANTHER" id="PTHR40980:SF4">
    <property type="entry name" value="TONB-DEPENDENT RECEPTOR-LIKE BETA-BARREL DOMAIN-CONTAINING PROTEIN"/>
    <property type="match status" value="1"/>
</dbReference>
<gene>
    <name evidence="5" type="ORF">EAH73_08540</name>
</gene>
<organism evidence="5 6">
    <name type="scientific">Hymenobacter nivis</name>
    <dbReference type="NCBI Taxonomy" id="1850093"/>
    <lineage>
        <taxon>Bacteria</taxon>
        <taxon>Pseudomonadati</taxon>
        <taxon>Bacteroidota</taxon>
        <taxon>Cytophagia</taxon>
        <taxon>Cytophagales</taxon>
        <taxon>Hymenobacteraceae</taxon>
        <taxon>Hymenobacter</taxon>
    </lineage>
</organism>
<proteinExistence type="predicted"/>
<keyword evidence="2" id="KW-0472">Membrane</keyword>
<dbReference type="InterPro" id="IPR036942">
    <property type="entry name" value="Beta-barrel_TonB_sf"/>
</dbReference>
<dbReference type="Pfam" id="PF13620">
    <property type="entry name" value="CarboxypepD_reg"/>
    <property type="match status" value="1"/>
</dbReference>
<name>A0A502GW08_9BACT</name>
<evidence type="ECO:0000313" key="6">
    <source>
        <dbReference type="Proteomes" id="UP000317646"/>
    </source>
</evidence>
<dbReference type="InterPro" id="IPR037066">
    <property type="entry name" value="Plug_dom_sf"/>
</dbReference>
<dbReference type="Gene3D" id="2.40.170.20">
    <property type="entry name" value="TonB-dependent receptor, beta-barrel domain"/>
    <property type="match status" value="1"/>
</dbReference>
<evidence type="ECO:0000313" key="5">
    <source>
        <dbReference type="EMBL" id="TPG66449.1"/>
    </source>
</evidence>
<dbReference type="Gene3D" id="2.60.40.1120">
    <property type="entry name" value="Carboxypeptidase-like, regulatory domain"/>
    <property type="match status" value="1"/>
</dbReference>
<keyword evidence="6" id="KW-1185">Reference proteome</keyword>
<dbReference type="RefSeq" id="WP_140466079.1">
    <property type="nucleotide sequence ID" value="NZ_RCYZ01000003.1"/>
</dbReference>
<comment type="subcellular location">
    <subcellularLocation>
        <location evidence="1">Cell outer membrane</location>
    </subcellularLocation>
</comment>
<dbReference type="InterPro" id="IPR008969">
    <property type="entry name" value="CarboxyPept-like_regulatory"/>
</dbReference>
<evidence type="ECO:0000256" key="3">
    <source>
        <dbReference type="ARBA" id="ARBA00023237"/>
    </source>
</evidence>
<dbReference type="AlphaFoldDB" id="A0A502GW08"/>
<feature type="domain" description="Outer membrane protein beta-barrel" evidence="4">
    <location>
        <begin position="387"/>
        <end position="786"/>
    </location>
</feature>
<evidence type="ECO:0000259" key="4">
    <source>
        <dbReference type="Pfam" id="PF14905"/>
    </source>
</evidence>
<dbReference type="OrthoDB" id="905812at2"/>
<dbReference type="Gene3D" id="2.170.130.10">
    <property type="entry name" value="TonB-dependent receptor, plug domain"/>
    <property type="match status" value="1"/>
</dbReference>
<dbReference type="PANTHER" id="PTHR40980">
    <property type="entry name" value="PLUG DOMAIN-CONTAINING PROTEIN"/>
    <property type="match status" value="1"/>
</dbReference>
<evidence type="ECO:0000256" key="2">
    <source>
        <dbReference type="ARBA" id="ARBA00023136"/>
    </source>
</evidence>
<evidence type="ECO:0000256" key="1">
    <source>
        <dbReference type="ARBA" id="ARBA00004442"/>
    </source>
</evidence>
<sequence length="811" mass="87895">MRLRISTLLFFILWKTAAVGWAQGVDVRGTVLNAARQPVEFATVVLLSAQDSSGVQATVADAAGAFVLRGVAPGPYRLRASFVGWLPGTQRLAVAAGAPPAPVQLVLRPAPQQLGEVQVTALRPRITQLPDRLVMDVASTPLAAGYTALEVLARAPGVYVDPRTETVSLNGKGTLVVVDGKRTYMSAADLAVFLKGMPSQELQKVELITSPGAKYDAEGPGGVVNIVTKKSLQNGTKGSLTLGAGGTTNSRQTAGLSLNHKAGALALYGGYNLAGRQTRVSDESQIDYLGGPGADVTATHLLTSATPTRQLAHNVKAGLDWQVGPRTALNLYLRGLRTDRTSVTSAATQLLRGPGAPADSTLDSQTNTAYNSTQFSGNLGLKQTLDSASTLTADLDVSRYQSAGENQITNTFYTAQGPVPDRGLQLRNYLPTGIRIVAGQVDYERRLGGGTLGLGAKHSYVASENDARYELLQTGEWQNDAGRTNYFTYRENVSAAYATFAGKRYGLDYRFGLRLENTNSLGELRTTGQQNARHYTSLFPSALVSRAVGKNDFVSLAYGRRIQRPSYQSLNPFIYFQDVYTYSQGNPFLRPEYAHALDFTYTARSAYVFALGYSQTTDVISWVTQRTGPGSLVTQSRAENLDRQREWTLTVTAPYSPWKWWTITNALNVSYATFFLNSVANAPRTVQGVGGVYSIANDFAVKGGWVLSASGYFQSPMPRGVAQARGQASAYLGAQKKFLDDRLALRVTYSDIFRSARSVTRTEFANLRTNSTYRWDSNYFVATLTYQLGNQKVKAANKNRNVSGDEEGRIN</sequence>
<keyword evidence="3" id="KW-0998">Cell outer membrane</keyword>
<dbReference type="Proteomes" id="UP000317646">
    <property type="component" value="Unassembled WGS sequence"/>
</dbReference>
<dbReference type="Pfam" id="PF14905">
    <property type="entry name" value="OMP_b-brl_3"/>
    <property type="match status" value="1"/>
</dbReference>
<dbReference type="GO" id="GO:0009279">
    <property type="term" value="C:cell outer membrane"/>
    <property type="evidence" value="ECO:0007669"/>
    <property type="project" value="UniProtKB-SubCell"/>
</dbReference>
<comment type="caution">
    <text evidence="5">The sequence shown here is derived from an EMBL/GenBank/DDBJ whole genome shotgun (WGS) entry which is preliminary data.</text>
</comment>
<reference evidence="5 6" key="1">
    <citation type="journal article" date="2019" name="Environ. Microbiol.">
        <title>Species interactions and distinct microbial communities in high Arctic permafrost affected cryosols are associated with the CH4 and CO2 gas fluxes.</title>
        <authorList>
            <person name="Altshuler I."/>
            <person name="Hamel J."/>
            <person name="Turney S."/>
            <person name="Magnuson E."/>
            <person name="Levesque R."/>
            <person name="Greer C."/>
            <person name="Whyte L.G."/>
        </authorList>
    </citation>
    <scope>NUCLEOTIDE SEQUENCE [LARGE SCALE GENOMIC DNA]</scope>
    <source>
        <strain evidence="5 6">S9.2P</strain>
    </source>
</reference>
<dbReference type="EMBL" id="RCYZ01000003">
    <property type="protein sequence ID" value="TPG66449.1"/>
    <property type="molecule type" value="Genomic_DNA"/>
</dbReference>
<protein>
    <recommendedName>
        <fullName evidence="4">Outer membrane protein beta-barrel domain-containing protein</fullName>
    </recommendedName>
</protein>
<dbReference type="InterPro" id="IPR041700">
    <property type="entry name" value="OMP_b-brl_3"/>
</dbReference>
<dbReference type="SUPFAM" id="SSF49464">
    <property type="entry name" value="Carboxypeptidase regulatory domain-like"/>
    <property type="match status" value="1"/>
</dbReference>
<dbReference type="SUPFAM" id="SSF56935">
    <property type="entry name" value="Porins"/>
    <property type="match status" value="1"/>
</dbReference>